<evidence type="ECO:0000313" key="3">
    <source>
        <dbReference type="EMBL" id="CAL4772670.1"/>
    </source>
</evidence>
<name>A0A9P1C752_9DINO</name>
<keyword evidence="4" id="KW-1185">Reference proteome</keyword>
<feature type="compositionally biased region" description="Basic and acidic residues" evidence="1">
    <location>
        <begin position="247"/>
        <end position="261"/>
    </location>
</feature>
<dbReference type="Proteomes" id="UP001152797">
    <property type="component" value="Unassembled WGS sequence"/>
</dbReference>
<dbReference type="AlphaFoldDB" id="A0A9P1C752"/>
<organism evidence="2">
    <name type="scientific">Cladocopium goreaui</name>
    <dbReference type="NCBI Taxonomy" id="2562237"/>
    <lineage>
        <taxon>Eukaryota</taxon>
        <taxon>Sar</taxon>
        <taxon>Alveolata</taxon>
        <taxon>Dinophyceae</taxon>
        <taxon>Suessiales</taxon>
        <taxon>Symbiodiniaceae</taxon>
        <taxon>Cladocopium</taxon>
    </lineage>
</organism>
<sequence length="289" mass="32501">MLRCRACGFAWRSGAAQGHAGRGGYSVGLATGGGKGDVKHEHDSDDYSYVTEEADDKETGAAPDRPARNPPRVVGTAAKSRVHVPNSPRSPMLRPWSARAWTSRKEEGARHRGRTVSPTAAAPREKEPEPEAPLAREGRGGARALTTRKRDTLECPICWQEVGEDFRWLIPASILAERQARRLKRDREMQQGAEEVTPAPNLKQRREVEETKSGVTLNDIMEVLREQKGERKRRRKHRRRRASPTPEVERREKKDRKKDPPSEDEDAGPKVFRGPQGSLIFRVPASMVW</sequence>
<comment type="caution">
    <text evidence="2">The sequence shown here is derived from an EMBL/GenBank/DDBJ whole genome shotgun (WGS) entry which is preliminary data.</text>
</comment>
<dbReference type="EMBL" id="CAMXCT030000982">
    <property type="protein sequence ID" value="CAL4772670.1"/>
    <property type="molecule type" value="Genomic_DNA"/>
</dbReference>
<reference evidence="3 4" key="2">
    <citation type="submission" date="2024-05" db="EMBL/GenBank/DDBJ databases">
        <authorList>
            <person name="Chen Y."/>
            <person name="Shah S."/>
            <person name="Dougan E. K."/>
            <person name="Thang M."/>
            <person name="Chan C."/>
        </authorList>
    </citation>
    <scope>NUCLEOTIDE SEQUENCE [LARGE SCALE GENOMIC DNA]</scope>
</reference>
<reference evidence="2" key="1">
    <citation type="submission" date="2022-10" db="EMBL/GenBank/DDBJ databases">
        <authorList>
            <person name="Chen Y."/>
            <person name="Dougan E. K."/>
            <person name="Chan C."/>
            <person name="Rhodes N."/>
            <person name="Thang M."/>
        </authorList>
    </citation>
    <scope>NUCLEOTIDE SEQUENCE</scope>
</reference>
<feature type="compositionally biased region" description="Basic residues" evidence="1">
    <location>
        <begin position="230"/>
        <end position="242"/>
    </location>
</feature>
<feature type="region of interest" description="Disordered" evidence="1">
    <location>
        <begin position="15"/>
        <end position="144"/>
    </location>
</feature>
<protein>
    <submittedName>
        <fullName evidence="2">Uncharacterized protein</fullName>
    </submittedName>
</protein>
<evidence type="ECO:0000313" key="2">
    <source>
        <dbReference type="EMBL" id="CAI3985358.1"/>
    </source>
</evidence>
<feature type="region of interest" description="Disordered" evidence="1">
    <location>
        <begin position="186"/>
        <end position="289"/>
    </location>
</feature>
<dbReference type="EMBL" id="CAMXCT010000982">
    <property type="protein sequence ID" value="CAI3985358.1"/>
    <property type="molecule type" value="Genomic_DNA"/>
</dbReference>
<feature type="compositionally biased region" description="Basic and acidic residues" evidence="1">
    <location>
        <begin position="36"/>
        <end position="45"/>
    </location>
</feature>
<accession>A0A9P1C752</accession>
<feature type="compositionally biased region" description="Gly residues" evidence="1">
    <location>
        <begin position="20"/>
        <end position="35"/>
    </location>
</feature>
<gene>
    <name evidence="2" type="ORF">C1SCF055_LOCUS12812</name>
</gene>
<evidence type="ECO:0000256" key="1">
    <source>
        <dbReference type="SAM" id="MobiDB-lite"/>
    </source>
</evidence>
<dbReference type="EMBL" id="CAMXCT020000982">
    <property type="protein sequence ID" value="CAL1138733.1"/>
    <property type="molecule type" value="Genomic_DNA"/>
</dbReference>
<evidence type="ECO:0000313" key="4">
    <source>
        <dbReference type="Proteomes" id="UP001152797"/>
    </source>
</evidence>
<feature type="compositionally biased region" description="Basic and acidic residues" evidence="1">
    <location>
        <begin position="123"/>
        <end position="140"/>
    </location>
</feature>
<proteinExistence type="predicted"/>